<dbReference type="AlphaFoldDB" id="A0A1X7UQG3"/>
<organism evidence="1">
    <name type="scientific">Amphimedon queenslandica</name>
    <name type="common">Sponge</name>
    <dbReference type="NCBI Taxonomy" id="400682"/>
    <lineage>
        <taxon>Eukaryota</taxon>
        <taxon>Metazoa</taxon>
        <taxon>Porifera</taxon>
        <taxon>Demospongiae</taxon>
        <taxon>Heteroscleromorpha</taxon>
        <taxon>Haplosclerida</taxon>
        <taxon>Niphatidae</taxon>
        <taxon>Amphimedon</taxon>
    </lineage>
</organism>
<evidence type="ECO:0000313" key="1">
    <source>
        <dbReference type="EnsemblMetazoa" id="Aqu2.1.29749_001"/>
    </source>
</evidence>
<name>A0A1X7UQG3_AMPQE</name>
<sequence length="81" mass="9531">MISLMKISKQKRGTYHHDICGNFGIYSIKSEHNVQIRDCLVREVSLAHSEKYKEADVAVAVKRKYESLRRTYKKKKEIMKS</sequence>
<reference evidence="1" key="1">
    <citation type="submission" date="2017-05" db="UniProtKB">
        <authorList>
            <consortium name="EnsemblMetazoa"/>
        </authorList>
    </citation>
    <scope>IDENTIFICATION</scope>
</reference>
<dbReference type="InParanoid" id="A0A1X7UQG3"/>
<proteinExistence type="predicted"/>
<dbReference type="EnsemblMetazoa" id="Aqu2.1.29749_001">
    <property type="protein sequence ID" value="Aqu2.1.29749_001"/>
    <property type="gene ID" value="Aqu2.1.29749"/>
</dbReference>
<accession>A0A1X7UQG3</accession>
<protein>
    <submittedName>
        <fullName evidence="1">Uncharacterized protein</fullName>
    </submittedName>
</protein>